<reference evidence="2 3" key="1">
    <citation type="submission" date="2020-04" db="EMBL/GenBank/DDBJ databases">
        <title>Genome sequence of Altibacter aquimarinus strain ALE3EI.</title>
        <authorList>
            <person name="Oh H.-M."/>
            <person name="Jang D."/>
        </authorList>
    </citation>
    <scope>NUCLEOTIDE SEQUENCE [LARGE SCALE GENOMIC DNA]</scope>
    <source>
        <strain evidence="2 3">ALE3EI</strain>
    </source>
</reference>
<protein>
    <submittedName>
        <fullName evidence="2">Uncharacterized protein</fullName>
    </submittedName>
</protein>
<feature type="signal peptide" evidence="1">
    <location>
        <begin position="1"/>
        <end position="23"/>
    </location>
</feature>
<evidence type="ECO:0000256" key="1">
    <source>
        <dbReference type="SAM" id="SignalP"/>
    </source>
</evidence>
<accession>A0A7G8PU26</accession>
<gene>
    <name evidence="2" type="ORF">ALE3EI_1277</name>
</gene>
<keyword evidence="3" id="KW-1185">Reference proteome</keyword>
<evidence type="ECO:0000313" key="3">
    <source>
        <dbReference type="Proteomes" id="UP000515514"/>
    </source>
</evidence>
<dbReference type="KEGG" id="alti:ALE3EI_1277"/>
<name>A0A7G8PU26_9FLAO</name>
<dbReference type="RefSeq" id="WP_186992086.1">
    <property type="nucleotide sequence ID" value="NZ_CP052909.1"/>
</dbReference>
<keyword evidence="1" id="KW-0732">Signal</keyword>
<evidence type="ECO:0000313" key="2">
    <source>
        <dbReference type="EMBL" id="QNJ97842.1"/>
    </source>
</evidence>
<proteinExistence type="predicted"/>
<feature type="chain" id="PRO_5028959929" evidence="1">
    <location>
        <begin position="24"/>
        <end position="246"/>
    </location>
</feature>
<dbReference type="AlphaFoldDB" id="A0A7G8PU26"/>
<organism evidence="2 3">
    <name type="scientific">Constantimarinum furrinae</name>
    <dbReference type="NCBI Taxonomy" id="2562285"/>
    <lineage>
        <taxon>Bacteria</taxon>
        <taxon>Pseudomonadati</taxon>
        <taxon>Bacteroidota</taxon>
        <taxon>Flavobacteriia</taxon>
        <taxon>Flavobacteriales</taxon>
        <taxon>Flavobacteriaceae</taxon>
        <taxon>Altibacter/Constantimarinum group</taxon>
        <taxon>Constantimarinum</taxon>
    </lineage>
</organism>
<dbReference type="EMBL" id="CP052909">
    <property type="protein sequence ID" value="QNJ97842.1"/>
    <property type="molecule type" value="Genomic_DNA"/>
</dbReference>
<dbReference type="Proteomes" id="UP000515514">
    <property type="component" value="Chromosome"/>
</dbReference>
<sequence length="246" mass="28180">MKKNIVILTVIIIGSLSSITAQHFDTPYGTRQFTNDLYQLDEYIKRQDQGINYDDTDSYRGTPYNTPSYLPGNVYNGSDLLATNVALRYNAMADEIEIKESVTTPDDEAKVLTKSPDIFVKINNKDIFVFAPYKGGIEGGGYFQILHEGDRYDLFKKHVKEFTPAKTASTSITRDTPAKFKDRPVYYIVTKDGKFYELPTSRNKKLKVFGENQDLVKDYVSQNQLDLNEENDLVRVIKYYNTIGKR</sequence>